<evidence type="ECO:0000313" key="13">
    <source>
        <dbReference type="Ensembl" id="ENSLLEP00000034668.1"/>
    </source>
</evidence>
<evidence type="ECO:0000256" key="11">
    <source>
        <dbReference type="SAM" id="Phobius"/>
    </source>
</evidence>
<feature type="transmembrane region" description="Helical" evidence="11">
    <location>
        <begin position="30"/>
        <end position="52"/>
    </location>
</feature>
<dbReference type="PROSITE" id="PS50262">
    <property type="entry name" value="G_PROTEIN_RECEP_F1_2"/>
    <property type="match status" value="1"/>
</dbReference>
<feature type="transmembrane region" description="Helical" evidence="11">
    <location>
        <begin position="233"/>
        <end position="253"/>
    </location>
</feature>
<feature type="domain" description="G-protein coupled receptors family 1 profile" evidence="12">
    <location>
        <begin position="43"/>
        <end position="293"/>
    </location>
</feature>
<reference evidence="13" key="2">
    <citation type="submission" date="2025-09" db="UniProtKB">
        <authorList>
            <consortium name="Ensembl"/>
        </authorList>
    </citation>
    <scope>IDENTIFICATION</scope>
</reference>
<evidence type="ECO:0000313" key="14">
    <source>
        <dbReference type="Proteomes" id="UP000694569"/>
    </source>
</evidence>
<keyword evidence="14" id="KW-1185">Reference proteome</keyword>
<keyword evidence="6" id="KW-1015">Disulfide bond</keyword>
<dbReference type="OrthoDB" id="6088892at2759"/>
<dbReference type="InterPro" id="IPR000276">
    <property type="entry name" value="GPCR_Rhodpsn"/>
</dbReference>
<evidence type="ECO:0000256" key="3">
    <source>
        <dbReference type="ARBA" id="ARBA00022989"/>
    </source>
</evidence>
<evidence type="ECO:0000256" key="6">
    <source>
        <dbReference type="ARBA" id="ARBA00023157"/>
    </source>
</evidence>
<dbReference type="Ensembl" id="ENSLLET00000035987.1">
    <property type="protein sequence ID" value="ENSLLEP00000034668.1"/>
    <property type="gene ID" value="ENSLLEG00000021923.1"/>
</dbReference>
<evidence type="ECO:0000256" key="9">
    <source>
        <dbReference type="ARBA" id="ARBA00025736"/>
    </source>
</evidence>
<dbReference type="InterPro" id="IPR000826">
    <property type="entry name" value="Formyl_rcpt-rel"/>
</dbReference>
<name>A0A8C5WFL4_9ANUR</name>
<dbReference type="PROSITE" id="PS00237">
    <property type="entry name" value="G_PROTEIN_RECEP_F1_1"/>
    <property type="match status" value="1"/>
</dbReference>
<evidence type="ECO:0000256" key="8">
    <source>
        <dbReference type="ARBA" id="ARBA00023224"/>
    </source>
</evidence>
<keyword evidence="7 10" id="KW-0675">Receptor</keyword>
<evidence type="ECO:0000259" key="12">
    <source>
        <dbReference type="PROSITE" id="PS50262"/>
    </source>
</evidence>
<comment type="similarity">
    <text evidence="10">Belongs to the G-protein coupled receptor 1 family.</text>
</comment>
<keyword evidence="8 10" id="KW-0807">Transducer</keyword>
<keyword evidence="4 10" id="KW-0297">G-protein coupled receptor</keyword>
<keyword evidence="5 11" id="KW-0472">Membrane</keyword>
<dbReference type="AlphaFoldDB" id="A0A8C5WFL4"/>
<proteinExistence type="inferred from homology"/>
<keyword evidence="2 10" id="KW-0812">Transmembrane</keyword>
<evidence type="ECO:0000256" key="7">
    <source>
        <dbReference type="ARBA" id="ARBA00023170"/>
    </source>
</evidence>
<dbReference type="GO" id="GO:0004930">
    <property type="term" value="F:G protein-coupled receptor activity"/>
    <property type="evidence" value="ECO:0007669"/>
    <property type="project" value="UniProtKB-KW"/>
</dbReference>
<protein>
    <recommendedName>
        <fullName evidence="12">G-protein coupled receptors family 1 profile domain-containing protein</fullName>
    </recommendedName>
</protein>
<dbReference type="PANTHER" id="PTHR24225:SF70">
    <property type="entry name" value="G PROTEIN-COUPLED RECEPTOR 33"/>
    <property type="match status" value="1"/>
</dbReference>
<dbReference type="GO" id="GO:0006954">
    <property type="term" value="P:inflammatory response"/>
    <property type="evidence" value="ECO:0007669"/>
    <property type="project" value="TreeGrafter"/>
</dbReference>
<evidence type="ECO:0000256" key="5">
    <source>
        <dbReference type="ARBA" id="ARBA00023136"/>
    </source>
</evidence>
<sequence>MENVTALLNRTYNYTSTDTDTIRIVHTFSLVAYAVSFLLGTTGNGLVIWIAGLKMKKTVSVVLFLNLAIANFILLSFLPLRITSFVLNFHWPFGNFLCKLNSSIVFVNMFVSVFLLTVISIDRCVCVAFPVWTQKHRTSAMASMVAIILWICAVLFSVSYFIMRRTSGSEGYVSCVTNFHKTDYDTYVLRYRVTVILRFMCGFFIPFTVITVCGSVIILRLRRNRFTVLTKPFKVIIAVLISFFFSWFPFHVISFLKMSYISGEGNTLKSVEIGFPIASSLAYLSSCINPLLYVFIGQDFKATFTTPIQINLENAFSEDIVRCDYMSKSVTTLVSNCTPHYPAKGRIDSFDTEILEG</sequence>
<dbReference type="Pfam" id="PF00001">
    <property type="entry name" value="7tm_1"/>
    <property type="match status" value="1"/>
</dbReference>
<dbReference type="GO" id="GO:0005886">
    <property type="term" value="C:plasma membrane"/>
    <property type="evidence" value="ECO:0007669"/>
    <property type="project" value="TreeGrafter"/>
</dbReference>
<evidence type="ECO:0000256" key="1">
    <source>
        <dbReference type="ARBA" id="ARBA00004141"/>
    </source>
</evidence>
<dbReference type="FunFam" id="1.20.1070.10:FF:000034">
    <property type="entry name" value="G-protein coupled receptor 1"/>
    <property type="match status" value="1"/>
</dbReference>
<comment type="subcellular location">
    <subcellularLocation>
        <location evidence="1">Membrane</location>
        <topology evidence="1">Multi-pass membrane protein</topology>
    </subcellularLocation>
</comment>
<accession>A0A8C5WFL4</accession>
<organism evidence="13 14">
    <name type="scientific">Leptobrachium leishanense</name>
    <name type="common">Leishan spiny toad</name>
    <dbReference type="NCBI Taxonomy" id="445787"/>
    <lineage>
        <taxon>Eukaryota</taxon>
        <taxon>Metazoa</taxon>
        <taxon>Chordata</taxon>
        <taxon>Craniata</taxon>
        <taxon>Vertebrata</taxon>
        <taxon>Euteleostomi</taxon>
        <taxon>Amphibia</taxon>
        <taxon>Batrachia</taxon>
        <taxon>Anura</taxon>
        <taxon>Pelobatoidea</taxon>
        <taxon>Megophryidae</taxon>
        <taxon>Leptobrachium</taxon>
    </lineage>
</organism>
<evidence type="ECO:0000256" key="2">
    <source>
        <dbReference type="ARBA" id="ARBA00022692"/>
    </source>
</evidence>
<dbReference type="GeneTree" id="ENSGT01020000230438"/>
<feature type="transmembrane region" description="Helical" evidence="11">
    <location>
        <begin position="195"/>
        <end position="221"/>
    </location>
</feature>
<dbReference type="GO" id="GO:0007200">
    <property type="term" value="P:phospholipase C-activating G protein-coupled receptor signaling pathway"/>
    <property type="evidence" value="ECO:0007669"/>
    <property type="project" value="TreeGrafter"/>
</dbReference>
<dbReference type="PRINTS" id="PR00237">
    <property type="entry name" value="GPCRRHODOPSN"/>
</dbReference>
<feature type="transmembrane region" description="Helical" evidence="11">
    <location>
        <begin position="142"/>
        <end position="163"/>
    </location>
</feature>
<dbReference type="CDD" id="cd14974">
    <property type="entry name" value="7tmA_Anaphylatoxin_R-like"/>
    <property type="match status" value="1"/>
</dbReference>
<feature type="transmembrane region" description="Helical" evidence="11">
    <location>
        <begin position="273"/>
        <end position="296"/>
    </location>
</feature>
<feature type="transmembrane region" description="Helical" evidence="11">
    <location>
        <begin position="100"/>
        <end position="121"/>
    </location>
</feature>
<dbReference type="InterPro" id="IPR017452">
    <property type="entry name" value="GPCR_Rhodpsn_7TM"/>
</dbReference>
<keyword evidence="3 11" id="KW-1133">Transmembrane helix</keyword>
<feature type="transmembrane region" description="Helical" evidence="11">
    <location>
        <begin position="59"/>
        <end position="80"/>
    </location>
</feature>
<dbReference type="GO" id="GO:0007204">
    <property type="term" value="P:positive regulation of cytosolic calcium ion concentration"/>
    <property type="evidence" value="ECO:0007669"/>
    <property type="project" value="TreeGrafter"/>
</dbReference>
<dbReference type="GO" id="GO:0004875">
    <property type="term" value="F:complement receptor activity"/>
    <property type="evidence" value="ECO:0007669"/>
    <property type="project" value="TreeGrafter"/>
</dbReference>
<comment type="similarity">
    <text evidence="9">Belongs to the chemokine-like receptor (CMKLR) family.</text>
</comment>
<dbReference type="Gene3D" id="1.20.1070.10">
    <property type="entry name" value="Rhodopsin 7-helix transmembrane proteins"/>
    <property type="match status" value="1"/>
</dbReference>
<dbReference type="PRINTS" id="PR00526">
    <property type="entry name" value="FMETLEUPHER"/>
</dbReference>
<evidence type="ECO:0000256" key="4">
    <source>
        <dbReference type="ARBA" id="ARBA00023040"/>
    </source>
</evidence>
<dbReference type="PANTHER" id="PTHR24225">
    <property type="entry name" value="CHEMOTACTIC RECEPTOR"/>
    <property type="match status" value="1"/>
</dbReference>
<dbReference type="Proteomes" id="UP000694569">
    <property type="component" value="Unplaced"/>
</dbReference>
<dbReference type="SUPFAM" id="SSF81321">
    <property type="entry name" value="Family A G protein-coupled receptor-like"/>
    <property type="match status" value="1"/>
</dbReference>
<evidence type="ECO:0000256" key="10">
    <source>
        <dbReference type="RuleBase" id="RU000688"/>
    </source>
</evidence>
<reference evidence="13" key="1">
    <citation type="submission" date="2025-08" db="UniProtKB">
        <authorList>
            <consortium name="Ensembl"/>
        </authorList>
    </citation>
    <scope>IDENTIFICATION</scope>
</reference>